<organism evidence="1">
    <name type="scientific">Staphylothermus marinus</name>
    <dbReference type="NCBI Taxonomy" id="2280"/>
    <lineage>
        <taxon>Archaea</taxon>
        <taxon>Thermoproteota</taxon>
        <taxon>Thermoprotei</taxon>
        <taxon>Desulfurococcales</taxon>
        <taxon>Desulfurococcaceae</taxon>
        <taxon>Staphylothermus</taxon>
    </lineage>
</organism>
<reference evidence="1" key="1">
    <citation type="journal article" date="2020" name="mSystems">
        <title>Genome- and Community-Level Interaction Insights into Carbon Utilization and Element Cycling Functions of Hydrothermarchaeota in Hydrothermal Sediment.</title>
        <authorList>
            <person name="Zhou Z."/>
            <person name="Liu Y."/>
            <person name="Xu W."/>
            <person name="Pan J."/>
            <person name="Luo Z.H."/>
            <person name="Li M."/>
        </authorList>
    </citation>
    <scope>NUCLEOTIDE SEQUENCE [LARGE SCALE GENOMIC DNA]</scope>
    <source>
        <strain evidence="1">SpSt-642</strain>
    </source>
</reference>
<dbReference type="InterPro" id="IPR014519">
    <property type="entry name" value="UCP024492"/>
</dbReference>
<dbReference type="Pfam" id="PF04343">
    <property type="entry name" value="DUF488"/>
    <property type="match status" value="1"/>
</dbReference>
<protein>
    <submittedName>
        <fullName evidence="1">DUF488 family protein</fullName>
    </submittedName>
</protein>
<accession>A0A7C4HB55</accession>
<comment type="caution">
    <text evidence="1">The sequence shown here is derived from an EMBL/GenBank/DDBJ whole genome shotgun (WGS) entry which is preliminary data.</text>
</comment>
<dbReference type="PANTHER" id="PTHR39337:SF1">
    <property type="entry name" value="BLR5642 PROTEIN"/>
    <property type="match status" value="1"/>
</dbReference>
<dbReference type="PANTHER" id="PTHR39337">
    <property type="entry name" value="BLR5642 PROTEIN"/>
    <property type="match status" value="1"/>
</dbReference>
<gene>
    <name evidence="1" type="ORF">ENU14_02015</name>
</gene>
<proteinExistence type="predicted"/>
<dbReference type="InterPro" id="IPR007438">
    <property type="entry name" value="DUF488"/>
</dbReference>
<evidence type="ECO:0000313" key="1">
    <source>
        <dbReference type="EMBL" id="HGM58349.1"/>
    </source>
</evidence>
<dbReference type="EMBL" id="DTBJ01000016">
    <property type="protein sequence ID" value="HGM58349.1"/>
    <property type="molecule type" value="Genomic_DNA"/>
</dbReference>
<dbReference type="AlphaFoldDB" id="A0A7C4HB55"/>
<name>A0A7C4HB55_STAMA</name>
<dbReference type="PIRSF" id="PIRSF024492">
    <property type="entry name" value="UCP024492"/>
    <property type="match status" value="1"/>
</dbReference>
<sequence>MFDLVKLVYTIGYGGRRIEEFIDLIKSYDIERIIDVRKWSSSRRNPVYSSYSLKRFLEENGIDYMWIPELGGYRRFGVDVDDIGIGSCFESEGFRAYATYITVKNSVKVFLNKLVEASCEKTSAILCCEKIPYRCHRKILSDYLVVKNFTVIHIIDYGKVIKHVLSKCAVNDNGELKYI</sequence>